<evidence type="ECO:0000256" key="1">
    <source>
        <dbReference type="SAM" id="MobiDB-lite"/>
    </source>
</evidence>
<evidence type="ECO:0000313" key="3">
    <source>
        <dbReference type="Proteomes" id="UP000680304"/>
    </source>
</evidence>
<comment type="caution">
    <text evidence="2">The sequence shown here is derived from an EMBL/GenBank/DDBJ whole genome shotgun (WGS) entry which is preliminary data.</text>
</comment>
<gene>
    <name evidence="2" type="ORF">PACILC2_35530</name>
</gene>
<name>A0ABQ4N9X3_9BACL</name>
<proteinExistence type="predicted"/>
<feature type="region of interest" description="Disordered" evidence="1">
    <location>
        <begin position="158"/>
        <end position="177"/>
    </location>
</feature>
<evidence type="ECO:0008006" key="4">
    <source>
        <dbReference type="Google" id="ProtNLM"/>
    </source>
</evidence>
<keyword evidence="3" id="KW-1185">Reference proteome</keyword>
<dbReference type="EMBL" id="BOVJ01000115">
    <property type="protein sequence ID" value="GIQ64985.1"/>
    <property type="molecule type" value="Genomic_DNA"/>
</dbReference>
<evidence type="ECO:0000313" key="2">
    <source>
        <dbReference type="EMBL" id="GIQ64985.1"/>
    </source>
</evidence>
<organism evidence="2 3">
    <name type="scientific">Paenibacillus cisolokensis</name>
    <dbReference type="NCBI Taxonomy" id="1658519"/>
    <lineage>
        <taxon>Bacteria</taxon>
        <taxon>Bacillati</taxon>
        <taxon>Bacillota</taxon>
        <taxon>Bacilli</taxon>
        <taxon>Bacillales</taxon>
        <taxon>Paenibacillaceae</taxon>
        <taxon>Paenibacillus</taxon>
    </lineage>
</organism>
<protein>
    <recommendedName>
        <fullName evidence="4">Cache domain-containing protein</fullName>
    </recommendedName>
</protein>
<feature type="compositionally biased region" description="Basic residues" evidence="1">
    <location>
        <begin position="166"/>
        <end position="177"/>
    </location>
</feature>
<sequence length="177" mass="20094">MLNRMADNTQESVEQLSDKIDVLLRQYDQFTHLVVFDSRVQRTLAEAGYGREEPDAVGLNRYLGERTRHIAGDMLIHLFDTAGRAYASTDALQLFWRNYDEVAAISWYAKMATMDGHMLWVYGPAWRDGEIPAIIGARKIKMRTTCILSGICSSSCPWTGSTGSLPKRRRRSNGKCR</sequence>
<reference evidence="2 3" key="1">
    <citation type="submission" date="2021-04" db="EMBL/GenBank/DDBJ databases">
        <title>Draft genome sequence of Paenibacillus cisolokensis, LC2-13A.</title>
        <authorList>
            <person name="Uke A."/>
            <person name="Chhe C."/>
            <person name="Baramee S."/>
            <person name="Kosugi A."/>
        </authorList>
    </citation>
    <scope>NUCLEOTIDE SEQUENCE [LARGE SCALE GENOMIC DNA]</scope>
    <source>
        <strain evidence="2 3">LC2-13A</strain>
    </source>
</reference>
<dbReference type="Proteomes" id="UP000680304">
    <property type="component" value="Unassembled WGS sequence"/>
</dbReference>
<accession>A0ABQ4N9X3</accession>